<sequence>MRAENGQKNVCQLREPRSPLKQKAVEGCVRAQGSQGQLGAKAKEVGNKKCAISAAAEKEGVAEAVIQEKKVVQKEKKAAGGGKEEGRPKAPKISNRMDLLEAIDQELSNVNAQADRAFLC</sequence>
<dbReference type="EMBL" id="JAATJV010429540">
    <property type="protein sequence ID" value="MBZ3889154.1"/>
    <property type="molecule type" value="Genomic_DNA"/>
</dbReference>
<dbReference type="Proteomes" id="UP001166674">
    <property type="component" value="Unassembled WGS sequence"/>
</dbReference>
<evidence type="ECO:0000313" key="3">
    <source>
        <dbReference type="Proteomes" id="UP001166674"/>
    </source>
</evidence>
<name>A0AA41TA55_SCICA</name>
<evidence type="ECO:0000313" key="2">
    <source>
        <dbReference type="EMBL" id="MBZ3889154.1"/>
    </source>
</evidence>
<gene>
    <name evidence="2" type="ORF">SUZIE_201540</name>
</gene>
<feature type="region of interest" description="Disordered" evidence="1">
    <location>
        <begin position="74"/>
        <end position="94"/>
    </location>
</feature>
<accession>A0AA41TA55</accession>
<dbReference type="AlphaFoldDB" id="A0AA41TA55"/>
<evidence type="ECO:0000256" key="1">
    <source>
        <dbReference type="SAM" id="MobiDB-lite"/>
    </source>
</evidence>
<feature type="compositionally biased region" description="Basic and acidic residues" evidence="1">
    <location>
        <begin position="74"/>
        <end position="88"/>
    </location>
</feature>
<reference evidence="2" key="1">
    <citation type="submission" date="2020-03" db="EMBL/GenBank/DDBJ databases">
        <title>Studies in the Genomics of Life Span.</title>
        <authorList>
            <person name="Glass D."/>
        </authorList>
    </citation>
    <scope>NUCLEOTIDE SEQUENCE</scope>
    <source>
        <strain evidence="2">SUZIE</strain>
        <tissue evidence="2">Muscle</tissue>
    </source>
</reference>
<keyword evidence="3" id="KW-1185">Reference proteome</keyword>
<comment type="caution">
    <text evidence="2">The sequence shown here is derived from an EMBL/GenBank/DDBJ whole genome shotgun (WGS) entry which is preliminary data.</text>
</comment>
<protein>
    <submittedName>
        <fullName evidence="2">Testis-specific Y-encoded-like protein 4</fullName>
    </submittedName>
</protein>
<proteinExistence type="predicted"/>
<organism evidence="2 3">
    <name type="scientific">Sciurus carolinensis</name>
    <name type="common">Eastern gray squirrel</name>
    <dbReference type="NCBI Taxonomy" id="30640"/>
    <lineage>
        <taxon>Eukaryota</taxon>
        <taxon>Metazoa</taxon>
        <taxon>Chordata</taxon>
        <taxon>Craniata</taxon>
        <taxon>Vertebrata</taxon>
        <taxon>Euteleostomi</taxon>
        <taxon>Mammalia</taxon>
        <taxon>Eutheria</taxon>
        <taxon>Euarchontoglires</taxon>
        <taxon>Glires</taxon>
        <taxon>Rodentia</taxon>
        <taxon>Sciuromorpha</taxon>
        <taxon>Sciuridae</taxon>
        <taxon>Sciurinae</taxon>
        <taxon>Sciurini</taxon>
        <taxon>Sciurus</taxon>
    </lineage>
</organism>